<name>A0A0V0HG92_SOLCH</name>
<dbReference type="AlphaFoldDB" id="A0A0V0HG92"/>
<sequence>MLSLLHRALKWTRTVITYLIQLSPESSLQTHPKAVWKDTLGLNVDVTGYNYTVLICFCGQVTTWSAWNRVFLRGTITFSIFYLLYQNTHTRIVLSNVVLPFQVLVFCNSS</sequence>
<dbReference type="EMBL" id="GEDG01020452">
    <property type="protein sequence ID" value="JAP19111.1"/>
    <property type="molecule type" value="Transcribed_RNA"/>
</dbReference>
<organism evidence="1">
    <name type="scientific">Solanum chacoense</name>
    <name type="common">Chaco potato</name>
    <dbReference type="NCBI Taxonomy" id="4108"/>
    <lineage>
        <taxon>Eukaryota</taxon>
        <taxon>Viridiplantae</taxon>
        <taxon>Streptophyta</taxon>
        <taxon>Embryophyta</taxon>
        <taxon>Tracheophyta</taxon>
        <taxon>Spermatophyta</taxon>
        <taxon>Magnoliopsida</taxon>
        <taxon>eudicotyledons</taxon>
        <taxon>Gunneridae</taxon>
        <taxon>Pentapetalae</taxon>
        <taxon>asterids</taxon>
        <taxon>lamiids</taxon>
        <taxon>Solanales</taxon>
        <taxon>Solanaceae</taxon>
        <taxon>Solanoideae</taxon>
        <taxon>Solaneae</taxon>
        <taxon>Solanum</taxon>
    </lineage>
</organism>
<dbReference type="EMBL" id="GEDG01025914">
    <property type="protein sequence ID" value="JAP14909.1"/>
    <property type="molecule type" value="Transcribed_RNA"/>
</dbReference>
<accession>A0A0V0HG92</accession>
<proteinExistence type="predicted"/>
<protein>
    <submittedName>
        <fullName evidence="1">Putative ovule protein</fullName>
    </submittedName>
</protein>
<evidence type="ECO:0000313" key="1">
    <source>
        <dbReference type="EMBL" id="JAP19111.1"/>
    </source>
</evidence>
<reference evidence="1" key="1">
    <citation type="submission" date="2015-12" db="EMBL/GenBank/DDBJ databases">
        <title>Gene expression during late stages of embryo sac development: a critical building block for successful pollen-pistil interactions.</title>
        <authorList>
            <person name="Liu Y."/>
            <person name="Joly V."/>
            <person name="Sabar M."/>
            <person name="Matton D.P."/>
        </authorList>
    </citation>
    <scope>NUCLEOTIDE SEQUENCE</scope>
</reference>